<dbReference type="RefSeq" id="WP_098460673.1">
    <property type="nucleotide sequence ID" value="NZ_PDJC01000001.1"/>
</dbReference>
<dbReference type="EMBL" id="PDJC01000001">
    <property type="protein sequence ID" value="PFG17222.1"/>
    <property type="molecule type" value="Genomic_DNA"/>
</dbReference>
<evidence type="ECO:0000313" key="1">
    <source>
        <dbReference type="EMBL" id="PFG17222.1"/>
    </source>
</evidence>
<gene>
    <name evidence="1" type="ORF">ATK74_1785</name>
</gene>
<sequence>MPETREQIIERMARAEWGVIWPNSDPDLMGMGFVSATAAALPVAVKAVTDRVRGGLRDAAFQGLVTTDDLLALLDQIDAELGGER</sequence>
<organism evidence="1 2">
    <name type="scientific">Propionicimonas paludicola</name>
    <dbReference type="NCBI Taxonomy" id="185243"/>
    <lineage>
        <taxon>Bacteria</taxon>
        <taxon>Bacillati</taxon>
        <taxon>Actinomycetota</taxon>
        <taxon>Actinomycetes</taxon>
        <taxon>Propionibacteriales</taxon>
        <taxon>Nocardioidaceae</taxon>
        <taxon>Propionicimonas</taxon>
    </lineage>
</organism>
<accession>A0A2A9CU93</accession>
<dbReference type="AlphaFoldDB" id="A0A2A9CU93"/>
<comment type="caution">
    <text evidence="1">The sequence shown here is derived from an EMBL/GenBank/DDBJ whole genome shotgun (WGS) entry which is preliminary data.</text>
</comment>
<proteinExistence type="predicted"/>
<evidence type="ECO:0000313" key="2">
    <source>
        <dbReference type="Proteomes" id="UP000226079"/>
    </source>
</evidence>
<protein>
    <submittedName>
        <fullName evidence="1">Uncharacterized protein</fullName>
    </submittedName>
</protein>
<keyword evidence="2" id="KW-1185">Reference proteome</keyword>
<dbReference type="Proteomes" id="UP000226079">
    <property type="component" value="Unassembled WGS sequence"/>
</dbReference>
<reference evidence="1 2" key="1">
    <citation type="submission" date="2017-10" db="EMBL/GenBank/DDBJ databases">
        <title>Sequencing the genomes of 1000 actinobacteria strains.</title>
        <authorList>
            <person name="Klenk H.-P."/>
        </authorList>
    </citation>
    <scope>NUCLEOTIDE SEQUENCE [LARGE SCALE GENOMIC DNA]</scope>
    <source>
        <strain evidence="1 2">DSM 15597</strain>
    </source>
</reference>
<name>A0A2A9CU93_9ACTN</name>